<accession>A0A168KSH8</accession>
<feature type="domain" description="SGNH hydrolase-type esterase" evidence="1">
    <location>
        <begin position="59"/>
        <end position="247"/>
    </location>
</feature>
<dbReference type="Pfam" id="PF13472">
    <property type="entry name" value="Lipase_GDSL_2"/>
    <property type="match status" value="1"/>
</dbReference>
<dbReference type="Proteomes" id="UP000076881">
    <property type="component" value="Unassembled WGS sequence"/>
</dbReference>
<dbReference type="EMBL" id="AZHF01000001">
    <property type="protein sequence ID" value="OAA82084.1"/>
    <property type="molecule type" value="Genomic_DNA"/>
</dbReference>
<dbReference type="OrthoDB" id="2119228at2759"/>
<dbReference type="AlphaFoldDB" id="A0A168KSH8"/>
<evidence type="ECO:0000259" key="1">
    <source>
        <dbReference type="Pfam" id="PF13472"/>
    </source>
</evidence>
<dbReference type="InterPro" id="IPR013830">
    <property type="entry name" value="SGNH_hydro"/>
</dbReference>
<proteinExistence type="predicted"/>
<dbReference type="Gene3D" id="3.40.50.1110">
    <property type="entry name" value="SGNH hydrolase"/>
    <property type="match status" value="1"/>
</dbReference>
<dbReference type="SUPFAM" id="SSF52266">
    <property type="entry name" value="SGNH hydrolase"/>
    <property type="match status" value="1"/>
</dbReference>
<dbReference type="InterPro" id="IPR036514">
    <property type="entry name" value="SGNH_hydro_sf"/>
</dbReference>
<dbReference type="PANTHER" id="PTHR30383:SF5">
    <property type="entry name" value="SGNH HYDROLASE-TYPE ESTERASE DOMAIN-CONTAINING PROTEIN"/>
    <property type="match status" value="1"/>
</dbReference>
<dbReference type="STRING" id="1081108.A0A168KSH8"/>
<dbReference type="GO" id="GO:0004622">
    <property type="term" value="F:phosphatidylcholine lysophospholipase activity"/>
    <property type="evidence" value="ECO:0007669"/>
    <property type="project" value="TreeGrafter"/>
</dbReference>
<protein>
    <submittedName>
        <fullName evidence="2">Carbohydrate esterase family 3 protein</fullName>
    </submittedName>
</protein>
<evidence type="ECO:0000313" key="2">
    <source>
        <dbReference type="EMBL" id="OAA82084.1"/>
    </source>
</evidence>
<organism evidence="2 3">
    <name type="scientific">Akanthomyces lecanii RCEF 1005</name>
    <dbReference type="NCBI Taxonomy" id="1081108"/>
    <lineage>
        <taxon>Eukaryota</taxon>
        <taxon>Fungi</taxon>
        <taxon>Dikarya</taxon>
        <taxon>Ascomycota</taxon>
        <taxon>Pezizomycotina</taxon>
        <taxon>Sordariomycetes</taxon>
        <taxon>Hypocreomycetidae</taxon>
        <taxon>Hypocreales</taxon>
        <taxon>Cordycipitaceae</taxon>
        <taxon>Akanthomyces</taxon>
        <taxon>Cordyceps confragosa</taxon>
    </lineage>
</organism>
<dbReference type="InterPro" id="IPR051532">
    <property type="entry name" value="Ester_Hydrolysis_Enzymes"/>
</dbReference>
<keyword evidence="3" id="KW-1185">Reference proteome</keyword>
<gene>
    <name evidence="2" type="ORF">LEL_01629</name>
</gene>
<dbReference type="CDD" id="cd01833">
    <property type="entry name" value="XynB_like"/>
    <property type="match status" value="1"/>
</dbReference>
<comment type="caution">
    <text evidence="2">The sequence shown here is derived from an EMBL/GenBank/DDBJ whole genome shotgun (WGS) entry which is preliminary data.</text>
</comment>
<name>A0A168KSH8_CORDF</name>
<dbReference type="PANTHER" id="PTHR30383">
    <property type="entry name" value="THIOESTERASE 1/PROTEASE 1/LYSOPHOSPHOLIPASE L1"/>
    <property type="match status" value="1"/>
</dbReference>
<sequence>MQLMTWRLFAQFGTEKEAKERPDASANNTTVPMLLKFRNDTAPPHEAVGNGAELRILPLGDSITVGWLSDTDGGDGDGYRRQLQQNLSRNNKVAYAGTVRSGSLKDGYYAAWSGQTIQFIAEHAGAALAQRPNVVLLMAGTNDMNPNPRVSRQGHDPAQAAARLGTLIDMIVGACPDAVLLVAVIPGTCNADQAPQTEVLQGLIPGVAARRREAGGKQVLAVDFGGDSFGVDLLRDCIHPTNAGYRIMGDYWSDFIQQVPAGWIREPVGADPVRSEGSSAWRAALSMLAWALLFLCI</sequence>
<evidence type="ECO:0000313" key="3">
    <source>
        <dbReference type="Proteomes" id="UP000076881"/>
    </source>
</evidence>
<reference evidence="2 3" key="1">
    <citation type="journal article" date="2016" name="Genome Biol. Evol.">
        <title>Divergent and convergent evolution of fungal pathogenicity.</title>
        <authorList>
            <person name="Shang Y."/>
            <person name="Xiao G."/>
            <person name="Zheng P."/>
            <person name="Cen K."/>
            <person name="Zhan S."/>
            <person name="Wang C."/>
        </authorList>
    </citation>
    <scope>NUCLEOTIDE SEQUENCE [LARGE SCALE GENOMIC DNA]</scope>
    <source>
        <strain evidence="2 3">RCEF 1005</strain>
    </source>
</reference>